<sequence>MSGEQPILKASNVKLDTIAAMKIIKQANDNPTVNQYGYLLGIIEGETIEVTNCFPTIDIEEEQDQQYEYLDYAKKHHLDFHKLGLYVITDQNRHFTLDQFEDINRLQFYVKYAFVLVYSLQLAKSGHSQPFQAFVINEKYAEIYSKDEIPVLNIKNDKIYRQLPLELLKTPLTQVCLASNQAFLYQYRASIEEKFKNEETKFTSNIQNYGRQLIETIEEQVTLSDKINSNTANKKEGDKQPELLEYLISMNKLYYLAEAIKRETQYTLETEQVLTNILKQ</sequence>
<reference evidence="2 3" key="1">
    <citation type="journal article" date="2004" name="Curr. Biol.">
        <title>High coding density on the largest Paramecium tetraurelia somatic chromosome.</title>
        <authorList>
            <person name="Zagulski M."/>
            <person name="Nowak J.K."/>
            <person name="Le Mouel A."/>
            <person name="Nowacki M."/>
            <person name="Migdalski A."/>
            <person name="Gromadka R."/>
            <person name="Noel B."/>
            <person name="Blanc I."/>
            <person name="Dessen P."/>
            <person name="Wincker P."/>
            <person name="Keller A.M."/>
            <person name="Cohen J."/>
            <person name="Meyer E."/>
            <person name="Sperling L."/>
        </authorList>
    </citation>
    <scope>NUCLEOTIDE SEQUENCE [LARGE SCALE GENOMIC DNA]</scope>
    <source>
        <strain evidence="2 3">Stock d4-2</strain>
    </source>
</reference>
<dbReference type="GO" id="GO:0008237">
    <property type="term" value="F:metallopeptidase activity"/>
    <property type="evidence" value="ECO:0000318"/>
    <property type="project" value="GO_Central"/>
</dbReference>
<evidence type="ECO:0000313" key="3">
    <source>
        <dbReference type="Proteomes" id="UP000000600"/>
    </source>
</evidence>
<dbReference type="Pfam" id="PF01398">
    <property type="entry name" value="JAB"/>
    <property type="match status" value="1"/>
</dbReference>
<accession>Q6BGK3</accession>
<dbReference type="InterPro" id="IPR000555">
    <property type="entry name" value="JAMM/MPN+_dom"/>
</dbReference>
<dbReference type="RefSeq" id="XP_001346844.1">
    <property type="nucleotide sequence ID" value="XM_001346808.1"/>
</dbReference>
<dbReference type="KEGG" id="ptm:PTMB.20c"/>
<gene>
    <name evidence="2" type="ORF">PTMB.20c</name>
</gene>
<protein>
    <recommendedName>
        <fullName evidence="1">JAB1/MPN/MOV34 metalloenzyme domain-containing protein</fullName>
    </recommendedName>
</protein>
<dbReference type="STRING" id="5888.Q6BGK3"/>
<dbReference type="InParanoid" id="Q6BGK3"/>
<dbReference type="GO" id="GO:0016282">
    <property type="term" value="C:eukaryotic 43S preinitiation complex"/>
    <property type="evidence" value="ECO:0000318"/>
    <property type="project" value="GO_Central"/>
</dbReference>
<dbReference type="Gene3D" id="3.40.140.10">
    <property type="entry name" value="Cytidine Deaminase, domain 2"/>
    <property type="match status" value="1"/>
</dbReference>
<feature type="domain" description="JAB1/MPN/MOV34 metalloenzyme" evidence="1">
    <location>
        <begin position="11"/>
        <end position="78"/>
    </location>
</feature>
<evidence type="ECO:0000259" key="1">
    <source>
        <dbReference type="Pfam" id="PF01398"/>
    </source>
</evidence>
<dbReference type="GO" id="GO:0005852">
    <property type="term" value="C:eukaryotic translation initiation factor 3 complex"/>
    <property type="evidence" value="ECO:0000318"/>
    <property type="project" value="GO_Central"/>
</dbReference>
<dbReference type="Proteomes" id="UP000000600">
    <property type="component" value="Chromosome"/>
</dbReference>
<name>Q6BGK3_PARTE</name>
<keyword evidence="3" id="KW-1185">Reference proteome</keyword>
<dbReference type="GO" id="GO:0006413">
    <property type="term" value="P:translational initiation"/>
    <property type="evidence" value="ECO:0000318"/>
    <property type="project" value="GO_Central"/>
</dbReference>
<evidence type="ECO:0000313" key="2">
    <source>
        <dbReference type="EMBL" id="CAH03217.1"/>
    </source>
</evidence>
<dbReference type="GeneID" id="79573735"/>
<dbReference type="EMBL" id="CR548612">
    <property type="protein sequence ID" value="CAH03217.1"/>
    <property type="molecule type" value="Genomic_DNA"/>
</dbReference>
<organism evidence="2 3">
    <name type="scientific">Paramecium tetraurelia</name>
    <dbReference type="NCBI Taxonomy" id="5888"/>
    <lineage>
        <taxon>Eukaryota</taxon>
        <taxon>Sar</taxon>
        <taxon>Alveolata</taxon>
        <taxon>Ciliophora</taxon>
        <taxon>Intramacronucleata</taxon>
        <taxon>Oligohymenophorea</taxon>
        <taxon>Peniculida</taxon>
        <taxon>Parameciidae</taxon>
        <taxon>Paramecium</taxon>
    </lineage>
</organism>
<proteinExistence type="predicted"/>
<dbReference type="AlphaFoldDB" id="Q6BGK3"/>